<evidence type="ECO:0000256" key="10">
    <source>
        <dbReference type="PIRSR" id="PIRSR000445-2"/>
    </source>
</evidence>
<evidence type="ECO:0000256" key="12">
    <source>
        <dbReference type="PIRSR" id="PIRSR000445-4"/>
    </source>
</evidence>
<dbReference type="Proteomes" id="UP000192359">
    <property type="component" value="Unassembled WGS sequence"/>
</dbReference>
<dbReference type="GO" id="GO:0019353">
    <property type="term" value="P:protoporphyrinogen IX biosynthetic process from glutamate"/>
    <property type="evidence" value="ECO:0007669"/>
    <property type="project" value="TreeGrafter"/>
</dbReference>
<evidence type="ECO:0000259" key="16">
    <source>
        <dbReference type="Pfam" id="PF05201"/>
    </source>
</evidence>
<dbReference type="GO" id="GO:0008883">
    <property type="term" value="F:glutamyl-tRNA reductase activity"/>
    <property type="evidence" value="ECO:0007669"/>
    <property type="project" value="UniProtKB-UniRule"/>
</dbReference>
<evidence type="ECO:0000256" key="11">
    <source>
        <dbReference type="PIRSR" id="PIRSR000445-3"/>
    </source>
</evidence>
<accession>A0A1Y1RLJ0</accession>
<evidence type="ECO:0000256" key="1">
    <source>
        <dbReference type="ARBA" id="ARBA00005059"/>
    </source>
</evidence>
<evidence type="ECO:0000256" key="8">
    <source>
        <dbReference type="HAMAP-Rule" id="MF_00087"/>
    </source>
</evidence>
<dbReference type="EMBL" id="LXWF01000045">
    <property type="protein sequence ID" value="ORC15213.1"/>
    <property type="molecule type" value="Genomic_DNA"/>
</dbReference>
<dbReference type="Pfam" id="PF00745">
    <property type="entry name" value="GlutR_dimer"/>
    <property type="match status" value="1"/>
</dbReference>
<dbReference type="Gene3D" id="3.30.460.30">
    <property type="entry name" value="Glutamyl-tRNA reductase, N-terminal domain"/>
    <property type="match status" value="1"/>
</dbReference>
<keyword evidence="4 8" id="KW-0521">NADP</keyword>
<evidence type="ECO:0000256" key="2">
    <source>
        <dbReference type="ARBA" id="ARBA00005916"/>
    </source>
</evidence>
<evidence type="ECO:0000259" key="14">
    <source>
        <dbReference type="Pfam" id="PF00745"/>
    </source>
</evidence>
<feature type="site" description="Important for activity" evidence="8 12">
    <location>
        <position position="111"/>
    </location>
</feature>
<name>A0A1Y1RLJ0_9MICC</name>
<proteinExistence type="inferred from homology"/>
<feature type="binding site" evidence="8 10">
    <location>
        <begin position="126"/>
        <end position="128"/>
    </location>
    <ligand>
        <name>substrate</name>
    </ligand>
</feature>
<gene>
    <name evidence="8" type="primary">hemA</name>
    <name evidence="17" type="ORF">A7979_08215</name>
</gene>
<evidence type="ECO:0000313" key="18">
    <source>
        <dbReference type="Proteomes" id="UP000192359"/>
    </source>
</evidence>
<dbReference type="PANTHER" id="PTHR43013">
    <property type="entry name" value="GLUTAMYL-TRNA REDUCTASE"/>
    <property type="match status" value="1"/>
</dbReference>
<dbReference type="Gene3D" id="3.40.50.720">
    <property type="entry name" value="NAD(P)-binding Rossmann-like Domain"/>
    <property type="match status" value="1"/>
</dbReference>
<evidence type="ECO:0000259" key="15">
    <source>
        <dbReference type="Pfam" id="PF01488"/>
    </source>
</evidence>
<keyword evidence="6 8" id="KW-0627">Porphyrin biosynthesis</keyword>
<dbReference type="InterPro" id="IPR036453">
    <property type="entry name" value="GluRdtase_dimer_dom_sf"/>
</dbReference>
<dbReference type="InterPro" id="IPR015895">
    <property type="entry name" value="4pyrrol_synth_GluRdtase_N"/>
</dbReference>
<dbReference type="SUPFAM" id="SSF51735">
    <property type="entry name" value="NAD(P)-binding Rossmann-fold domains"/>
    <property type="match status" value="1"/>
</dbReference>
<dbReference type="NCBIfam" id="TIGR01035">
    <property type="entry name" value="hemA"/>
    <property type="match status" value="1"/>
</dbReference>
<comment type="miscellaneous">
    <text evidence="8">During catalysis, the active site Cys acts as a nucleophile attacking the alpha-carbonyl group of tRNA-bound glutamate with the formation of a thioester intermediate between enzyme and glutamate, and the concomitant release of tRNA(Glu). The thioester intermediate is finally reduced by direct hydride transfer from NADPH, to form the product GSA.</text>
</comment>
<dbReference type="PROSITE" id="PS00747">
    <property type="entry name" value="GLUTR"/>
    <property type="match status" value="1"/>
</dbReference>
<comment type="domain">
    <text evidence="8">Possesses an unusual extended V-shaped dimeric structure with each monomer consisting of three distinct domains arranged along a curved 'spinal' alpha-helix. The N-terminal catalytic domain specifically recognizes the glutamate moiety of the substrate. The second domain is the NADPH-binding domain, and the third C-terminal domain is responsible for dimerization.</text>
</comment>
<dbReference type="AlphaFoldDB" id="A0A1Y1RLJ0"/>
<comment type="pathway">
    <text evidence="1 8 13">Porphyrin-containing compound metabolism; protoporphyrin-IX biosynthesis; 5-aminolevulinate from L-glutamyl-tRNA(Glu): step 1/2.</text>
</comment>
<dbReference type="SUPFAM" id="SSF69742">
    <property type="entry name" value="Glutamyl tRNA-reductase catalytic, N-terminal domain"/>
    <property type="match status" value="1"/>
</dbReference>
<dbReference type="HAMAP" id="MF_00087">
    <property type="entry name" value="Glu_tRNA_reductase"/>
    <property type="match status" value="1"/>
</dbReference>
<reference evidence="17 18" key="1">
    <citation type="submission" date="2016-05" db="EMBL/GenBank/DDBJ databases">
        <title>Draft genome sequence of a porcine commensal Rothia nasimurium.</title>
        <authorList>
            <person name="Gaiser R.A."/>
            <person name="Van Baarlen P."/>
            <person name="Wells J.M."/>
        </authorList>
    </citation>
    <scope>NUCLEOTIDE SEQUENCE [LARGE SCALE GENOMIC DNA]</scope>
    <source>
        <strain evidence="17 18">PT-32</strain>
    </source>
</reference>
<feature type="domain" description="Quinate/shikimate 5-dehydrogenase/glutamyl-tRNA reductase" evidence="15">
    <location>
        <begin position="185"/>
        <end position="306"/>
    </location>
</feature>
<dbReference type="InterPro" id="IPR015896">
    <property type="entry name" value="4pyrrol_synth_GluRdtase_dimer"/>
</dbReference>
<feature type="binding site" evidence="8 11">
    <location>
        <begin position="202"/>
        <end position="207"/>
    </location>
    <ligand>
        <name>NADP(+)</name>
        <dbReference type="ChEBI" id="CHEBI:58349"/>
    </ligand>
</feature>
<evidence type="ECO:0000256" key="5">
    <source>
        <dbReference type="ARBA" id="ARBA00023002"/>
    </source>
</evidence>
<evidence type="ECO:0000256" key="6">
    <source>
        <dbReference type="ARBA" id="ARBA00023244"/>
    </source>
</evidence>
<feature type="domain" description="Glutamyl-tRNA reductase N-terminal" evidence="16">
    <location>
        <begin position="13"/>
        <end position="168"/>
    </location>
</feature>
<feature type="binding site" evidence="8 10">
    <location>
        <begin position="49"/>
        <end position="52"/>
    </location>
    <ligand>
        <name>substrate</name>
    </ligand>
</feature>
<dbReference type="NCBIfam" id="NF000750">
    <property type="entry name" value="PRK00045.3-4"/>
    <property type="match status" value="1"/>
</dbReference>
<feature type="binding site" evidence="8 10">
    <location>
        <position position="121"/>
    </location>
    <ligand>
        <name>substrate</name>
    </ligand>
</feature>
<dbReference type="InterPro" id="IPR018214">
    <property type="entry name" value="GluRdtase_CS"/>
</dbReference>
<dbReference type="InterPro" id="IPR036343">
    <property type="entry name" value="GluRdtase_N_sf"/>
</dbReference>
<dbReference type="EC" id="1.2.1.70" evidence="3 8"/>
<evidence type="ECO:0000256" key="9">
    <source>
        <dbReference type="PIRSR" id="PIRSR000445-1"/>
    </source>
</evidence>
<dbReference type="SUPFAM" id="SSF69075">
    <property type="entry name" value="Glutamyl tRNA-reductase dimerization domain"/>
    <property type="match status" value="1"/>
</dbReference>
<comment type="function">
    <text evidence="8">Catalyzes the NADPH-dependent reduction of glutamyl-tRNA(Glu) to glutamate 1-semialdehyde (GSA).</text>
</comment>
<evidence type="ECO:0000313" key="17">
    <source>
        <dbReference type="EMBL" id="ORC15213.1"/>
    </source>
</evidence>
<evidence type="ECO:0000256" key="13">
    <source>
        <dbReference type="RuleBase" id="RU000584"/>
    </source>
</evidence>
<dbReference type="GO" id="GO:0050661">
    <property type="term" value="F:NADP binding"/>
    <property type="evidence" value="ECO:0007669"/>
    <property type="project" value="InterPro"/>
</dbReference>
<organism evidence="17 18">
    <name type="scientific">Rothia nasimurium</name>
    <dbReference type="NCBI Taxonomy" id="85336"/>
    <lineage>
        <taxon>Bacteria</taxon>
        <taxon>Bacillati</taxon>
        <taxon>Actinomycetota</taxon>
        <taxon>Actinomycetes</taxon>
        <taxon>Micrococcales</taxon>
        <taxon>Micrococcaceae</taxon>
        <taxon>Rothia</taxon>
    </lineage>
</organism>
<evidence type="ECO:0000256" key="3">
    <source>
        <dbReference type="ARBA" id="ARBA00012970"/>
    </source>
</evidence>
<feature type="binding site" evidence="8 10">
    <location>
        <position position="132"/>
    </location>
    <ligand>
        <name>substrate</name>
    </ligand>
</feature>
<evidence type="ECO:0000256" key="4">
    <source>
        <dbReference type="ARBA" id="ARBA00022857"/>
    </source>
</evidence>
<protein>
    <recommendedName>
        <fullName evidence="3 8">Glutamyl-tRNA reductase</fullName>
        <shortName evidence="8">GluTR</shortName>
        <ecNumber evidence="3 8">1.2.1.70</ecNumber>
    </recommendedName>
</protein>
<dbReference type="UniPathway" id="UPA00251">
    <property type="reaction ID" value="UER00316"/>
</dbReference>
<evidence type="ECO:0000256" key="7">
    <source>
        <dbReference type="ARBA" id="ARBA00047464"/>
    </source>
</evidence>
<feature type="domain" description="Tetrapyrrole biosynthesis glutamyl-tRNA reductase dimerisation" evidence="14">
    <location>
        <begin position="322"/>
        <end position="417"/>
    </location>
</feature>
<keyword evidence="18" id="KW-1185">Reference proteome</keyword>
<dbReference type="Pfam" id="PF01488">
    <property type="entry name" value="Shikimate_DH"/>
    <property type="match status" value="1"/>
</dbReference>
<feature type="active site" description="Nucleophile" evidence="8 9">
    <location>
        <position position="50"/>
    </location>
</feature>
<comment type="catalytic activity">
    <reaction evidence="7 8 13">
        <text>(S)-4-amino-5-oxopentanoate + tRNA(Glu) + NADP(+) = L-glutamyl-tRNA(Glu) + NADPH + H(+)</text>
        <dbReference type="Rhea" id="RHEA:12344"/>
        <dbReference type="Rhea" id="RHEA-COMP:9663"/>
        <dbReference type="Rhea" id="RHEA-COMP:9680"/>
        <dbReference type="ChEBI" id="CHEBI:15378"/>
        <dbReference type="ChEBI" id="CHEBI:57501"/>
        <dbReference type="ChEBI" id="CHEBI:57783"/>
        <dbReference type="ChEBI" id="CHEBI:58349"/>
        <dbReference type="ChEBI" id="CHEBI:78442"/>
        <dbReference type="ChEBI" id="CHEBI:78520"/>
        <dbReference type="EC" id="1.2.1.70"/>
    </reaction>
</comment>
<dbReference type="PIRSF" id="PIRSF000445">
    <property type="entry name" value="4pyrrol_synth_GluRdtase"/>
    <property type="match status" value="1"/>
</dbReference>
<dbReference type="Pfam" id="PF05201">
    <property type="entry name" value="GlutR_N"/>
    <property type="match status" value="1"/>
</dbReference>
<comment type="subunit">
    <text evidence="8">Homodimer.</text>
</comment>
<keyword evidence="5 8" id="KW-0560">Oxidoreductase</keyword>
<dbReference type="InterPro" id="IPR036291">
    <property type="entry name" value="NAD(P)-bd_dom_sf"/>
</dbReference>
<comment type="caution">
    <text evidence="17">The sequence shown here is derived from an EMBL/GenBank/DDBJ whole genome shotgun (WGS) entry which is preliminary data.</text>
</comment>
<dbReference type="InterPro" id="IPR006151">
    <property type="entry name" value="Shikm_DH/Glu-tRNA_Rdtase"/>
</dbReference>
<dbReference type="InterPro" id="IPR000343">
    <property type="entry name" value="4pyrrol_synth_GluRdtase"/>
</dbReference>
<sequence>MGGVVTIFTLVASHQSVDLTTVAYLSEGVEKIHRDLAPTGIRGEVILSTCNRLELYVEIPSKPGATDQNIANDVAAASERIFDTIARRSGLSYDIVENSFDVLINTDAAHHLFTVASGLESAVVGEREITGQVRRALALSQEAGRATGNLVRLFEHGARTARKVGQQTMLGSRGRSIVSVALDMADDIAEKTWDTRRVLVFGTGAYAGATVAALHSRGTTDIWIYSRSDRAAIFADKRGVSAVPHGNLYEHMAAADIIIGCSGGASPMLPIEIPSGKRVILDLALSRDFAPEVADLPQVELVTLESVRLAAPEETIESVRTAHTIVGKAAAEFSIKEKARSVDAAIVALRQHTMSVLDAELAKVHNQYGCTAATEQLELAMRRMVKSLLHTPTVRARELAREGRVDDYVTALEALYGIEVQENTVAEAQPQPDAS</sequence>
<comment type="similarity">
    <text evidence="2 8 13">Belongs to the glutamyl-tRNA reductase family.</text>
</comment>
<dbReference type="PANTHER" id="PTHR43013:SF1">
    <property type="entry name" value="GLUTAMYL-TRNA REDUCTASE"/>
    <property type="match status" value="1"/>
</dbReference>